<evidence type="ECO:0000259" key="2">
    <source>
        <dbReference type="Pfam" id="PF03050"/>
    </source>
</evidence>
<dbReference type="PANTHER" id="PTHR33678">
    <property type="entry name" value="BLL1576 PROTEIN"/>
    <property type="match status" value="1"/>
</dbReference>
<organism evidence="3 4">
    <name type="scientific">Frankia canadensis</name>
    <dbReference type="NCBI Taxonomy" id="1836972"/>
    <lineage>
        <taxon>Bacteria</taxon>
        <taxon>Bacillati</taxon>
        <taxon>Actinomycetota</taxon>
        <taxon>Actinomycetes</taxon>
        <taxon>Frankiales</taxon>
        <taxon>Frankiaceae</taxon>
        <taxon>Frankia</taxon>
    </lineage>
</organism>
<evidence type="ECO:0000256" key="1">
    <source>
        <dbReference type="SAM" id="MobiDB-lite"/>
    </source>
</evidence>
<evidence type="ECO:0000313" key="4">
    <source>
        <dbReference type="Proteomes" id="UP000234331"/>
    </source>
</evidence>
<dbReference type="InterPro" id="IPR004291">
    <property type="entry name" value="Transposase_IS66_central"/>
</dbReference>
<feature type="region of interest" description="Disordered" evidence="1">
    <location>
        <begin position="92"/>
        <end position="161"/>
    </location>
</feature>
<gene>
    <name evidence="3" type="ORF">FRACA_4570001</name>
</gene>
<protein>
    <submittedName>
        <fullName evidence="3">Transposase</fullName>
    </submittedName>
</protein>
<accession>A0A2I2KXM8</accession>
<evidence type="ECO:0000313" key="3">
    <source>
        <dbReference type="EMBL" id="SNQ50410.1"/>
    </source>
</evidence>
<proteinExistence type="predicted"/>
<keyword evidence="4" id="KW-1185">Reference proteome</keyword>
<dbReference type="OrthoDB" id="3204904at2"/>
<dbReference type="RefSeq" id="WP_101833704.1">
    <property type="nucleotide sequence ID" value="NZ_FZMO01000398.1"/>
</dbReference>
<dbReference type="NCBIfam" id="NF033517">
    <property type="entry name" value="transpos_IS66"/>
    <property type="match status" value="1"/>
</dbReference>
<dbReference type="EMBL" id="FZMO01000398">
    <property type="protein sequence ID" value="SNQ50410.1"/>
    <property type="molecule type" value="Genomic_DNA"/>
</dbReference>
<dbReference type="PANTHER" id="PTHR33678:SF2">
    <property type="match status" value="1"/>
</dbReference>
<dbReference type="AlphaFoldDB" id="A0A2I2KXM8"/>
<sequence>MIRAVAESSASSWESRLAAAETRIEELAAGQAASVAANERLASVNERLRRVVEDSAARHEVELGAVRAERDRAVRRVEELELELAELRRRLSMDSTNSSVPPSKEPIGAREKRKAERRASSERVRSKETKPGGQPGHPGSGLSREAEPDRSLSADPPSECASCQADLSDAMVLADGWAQVWDLLEPVLEKVEWVLPRRRCACCRKVTTAAVAGVRHAAAGGVAYGPRLHGAAVLLASEANVPVERAATVIDALLGVPVSAGFVARANERLAGDLQAAGFDEAMKAALRGEPVLCGDESPVNVLRKDLDEATGAVLSGTPHLLVVRTPTPGLVWYAAISSRSSEAIDTTGVLTGWHGLFTRDDYAGWHQYDPTLAGVQLCCAHLIRSLRAVLTLAPKVQKWAGRLIDLLREAGHLVAAARAAGRNRLDQKTIDALRTRYDADVRIGELTNMSRPWTDEKNHPGLVLARRLAAKADQVWLFTTNFAIPWTNNPSEQAIRLPKRHQAVSGYWHTPATLAAYLRVRSYLVSARDHGLTAIDAIRLALAGTPWLPTPRTARPTHTLAA</sequence>
<dbReference type="Pfam" id="PF03050">
    <property type="entry name" value="DDE_Tnp_IS66"/>
    <property type="match status" value="1"/>
</dbReference>
<dbReference type="Proteomes" id="UP000234331">
    <property type="component" value="Unassembled WGS sequence"/>
</dbReference>
<dbReference type="InterPro" id="IPR052344">
    <property type="entry name" value="Transposase-related"/>
</dbReference>
<feature type="compositionally biased region" description="Basic and acidic residues" evidence="1">
    <location>
        <begin position="107"/>
        <end position="130"/>
    </location>
</feature>
<reference evidence="3 4" key="1">
    <citation type="submission" date="2017-06" db="EMBL/GenBank/DDBJ databases">
        <authorList>
            <person name="Kim H.J."/>
            <person name="Triplett B.A."/>
        </authorList>
    </citation>
    <scope>NUCLEOTIDE SEQUENCE [LARGE SCALE GENOMIC DNA]</scope>
    <source>
        <strain evidence="3">FRACA_ARgP5</strain>
    </source>
</reference>
<feature type="domain" description="Transposase IS66 central" evidence="2">
    <location>
        <begin position="223"/>
        <end position="513"/>
    </location>
</feature>
<name>A0A2I2KXM8_9ACTN</name>